<evidence type="ECO:0000313" key="3">
    <source>
        <dbReference type="Proteomes" id="UP000288429"/>
    </source>
</evidence>
<gene>
    <name evidence="2" type="ORF">CDV31_002815</name>
</gene>
<keyword evidence="3" id="KW-1185">Reference proteome</keyword>
<proteinExistence type="predicted"/>
<evidence type="ECO:0000256" key="1">
    <source>
        <dbReference type="SAM" id="MobiDB-lite"/>
    </source>
</evidence>
<dbReference type="EMBL" id="NIZV01000023">
    <property type="protein sequence ID" value="RSM18296.1"/>
    <property type="molecule type" value="Genomic_DNA"/>
</dbReference>
<dbReference type="AlphaFoldDB" id="A0A428UVL9"/>
<accession>A0A428UVL9</accession>
<feature type="region of interest" description="Disordered" evidence="1">
    <location>
        <begin position="1"/>
        <end position="21"/>
    </location>
</feature>
<protein>
    <submittedName>
        <fullName evidence="2">Uncharacterized protein</fullName>
    </submittedName>
</protein>
<evidence type="ECO:0000313" key="2">
    <source>
        <dbReference type="EMBL" id="RSM18296.1"/>
    </source>
</evidence>
<organism evidence="2 3">
    <name type="scientific">Fusarium ambrosium</name>
    <dbReference type="NCBI Taxonomy" id="131363"/>
    <lineage>
        <taxon>Eukaryota</taxon>
        <taxon>Fungi</taxon>
        <taxon>Dikarya</taxon>
        <taxon>Ascomycota</taxon>
        <taxon>Pezizomycotina</taxon>
        <taxon>Sordariomycetes</taxon>
        <taxon>Hypocreomycetidae</taxon>
        <taxon>Hypocreales</taxon>
        <taxon>Nectriaceae</taxon>
        <taxon>Fusarium</taxon>
        <taxon>Fusarium solani species complex</taxon>
    </lineage>
</organism>
<name>A0A428UVL9_9HYPO</name>
<dbReference type="Proteomes" id="UP000288429">
    <property type="component" value="Unassembled WGS sequence"/>
</dbReference>
<sequence>MIKQAHANPLVIHDSSPRRADSWPRRHVVITSVFDLARESPVVDHALKRFVDVERVDFWSGGFSHDDAVQITSGWTSEPDHVVPIQLIIWILTEQSPYR</sequence>
<reference evidence="2 3" key="1">
    <citation type="submission" date="2017-06" db="EMBL/GenBank/DDBJ databases">
        <title>Cmopartive genomic analysis of Ambrosia Fusariam Clade fungi.</title>
        <authorList>
            <person name="Stajich J.E."/>
            <person name="Carrillo J."/>
            <person name="Kijimoto T."/>
            <person name="Eskalen A."/>
            <person name="O'Donnell K."/>
            <person name="Kasson M."/>
        </authorList>
    </citation>
    <scope>NUCLEOTIDE SEQUENCE [LARGE SCALE GENOMIC DNA]</scope>
    <source>
        <strain evidence="2 3">NRRL 20438</strain>
    </source>
</reference>
<comment type="caution">
    <text evidence="2">The sequence shown here is derived from an EMBL/GenBank/DDBJ whole genome shotgun (WGS) entry which is preliminary data.</text>
</comment>